<protein>
    <recommendedName>
        <fullName evidence="2">Bacterial surface antigen (D15) domain-containing protein</fullName>
    </recommendedName>
</protein>
<accession>A0A382QZ75</accession>
<gene>
    <name evidence="1" type="ORF">METZ01_LOCUS342992</name>
</gene>
<evidence type="ECO:0008006" key="2">
    <source>
        <dbReference type="Google" id="ProtNLM"/>
    </source>
</evidence>
<organism evidence="1">
    <name type="scientific">marine metagenome</name>
    <dbReference type="NCBI Taxonomy" id="408172"/>
    <lineage>
        <taxon>unclassified sequences</taxon>
        <taxon>metagenomes</taxon>
        <taxon>ecological metagenomes</taxon>
    </lineage>
</organism>
<name>A0A382QZ75_9ZZZZ</name>
<evidence type="ECO:0000313" key="1">
    <source>
        <dbReference type="EMBL" id="SVC90138.1"/>
    </source>
</evidence>
<sequence length="232" mass="25702">MVGANFNYQFIDWQHGDIGEGFDHLGTLSATVFTPNITLGLTDWWNITFSQVMGRRYMTWGVDRITPHHRDEGSDSDFDNAIGGILGDSRIMLRFLALNAGKGPGSRLFLGGGIGIPSKNQLKMSPFLKIDGVTPKHRHFSMSEGIYKAIFETQFFVKRIKNPVFAGGTFSIEQPLGESEYGYKGSRLVDFSFTAFSKKIKIINGSIGGNIMVRNTSEAYWNGIEAPNSIST</sequence>
<dbReference type="AlphaFoldDB" id="A0A382QZ75"/>
<proteinExistence type="predicted"/>
<feature type="non-terminal residue" evidence="1">
    <location>
        <position position="232"/>
    </location>
</feature>
<reference evidence="1" key="1">
    <citation type="submission" date="2018-05" db="EMBL/GenBank/DDBJ databases">
        <authorList>
            <person name="Lanie J.A."/>
            <person name="Ng W.-L."/>
            <person name="Kazmierczak K.M."/>
            <person name="Andrzejewski T.M."/>
            <person name="Davidsen T.M."/>
            <person name="Wayne K.J."/>
            <person name="Tettelin H."/>
            <person name="Glass J.I."/>
            <person name="Rusch D."/>
            <person name="Podicherti R."/>
            <person name="Tsui H.-C.T."/>
            <person name="Winkler M.E."/>
        </authorList>
    </citation>
    <scope>NUCLEOTIDE SEQUENCE</scope>
</reference>
<dbReference type="EMBL" id="UINC01117601">
    <property type="protein sequence ID" value="SVC90138.1"/>
    <property type="molecule type" value="Genomic_DNA"/>
</dbReference>